<protein>
    <submittedName>
        <fullName evidence="1">Uncharacterized protein</fullName>
    </submittedName>
</protein>
<reference evidence="1 2" key="1">
    <citation type="submission" date="2019-01" db="EMBL/GenBank/DDBJ databases">
        <title>Draft genome sequences of three monokaryotic isolates of the white-rot basidiomycete fungus Dichomitus squalens.</title>
        <authorList>
            <consortium name="DOE Joint Genome Institute"/>
            <person name="Lopez S.C."/>
            <person name="Andreopoulos B."/>
            <person name="Pangilinan J."/>
            <person name="Lipzen A."/>
            <person name="Riley R."/>
            <person name="Ahrendt S."/>
            <person name="Ng V."/>
            <person name="Barry K."/>
            <person name="Daum C."/>
            <person name="Grigoriev I.V."/>
            <person name="Hilden K.S."/>
            <person name="Makela M.R."/>
            <person name="de Vries R.P."/>
        </authorList>
    </citation>
    <scope>NUCLEOTIDE SEQUENCE [LARGE SCALE GENOMIC DNA]</scope>
    <source>
        <strain evidence="1 2">CBS 464.89</strain>
    </source>
</reference>
<proteinExistence type="predicted"/>
<accession>A0A4Q9PD32</accession>
<sequence>MPPPSPIIFLLRRCIPYLSCAVFSSSKSPLYPGQLSGVLDLPHLYWVESTKQQGAIAVADLESLPFLQGTLLYEGAPALAAPKCVKSSHWLFETRQLCTIFAAPAPSAITNAGGVMCPSSTLTLEDAHHGPSPTSSPHHQYPSSSCNARPAFSSLGSRVLGCLDCGNMLRVLMFFFPQQDTSLRVKRICVLREYIATRKMSATEDIGRASTHLHDILANLVEGTPALESSAARPICRPSEHDLIHDVPMRPRPRPRPPLCLHMHGHLEAFPRKARFVTLVQWRRHPTNVFGGASITMSKHRLHVLSRCATSPLRLSCLTCMKGEGFPRSIQGRGEAVIELSARLSPIAADLSAEVRMWMMHRSRALPHPQPLSTHQKTNMKEEQDGTKAIKRGYVLPRNPSHLDSCRLAPSLCDARCPHFRMNAHEPVCMAMAVMHGLDCADNSIIVGTADRPVQRLTVIGTRTWPARSAGGVQSGPHRPDFKYLEESQEYLQRTQAAHDPPCVALTLNIWQIFGGGDVYWCDSGDSSIEGLDKAFLSERVPVSPQQAYSASETTTDKASDFRLAAALCHVWCVVLPEAHASCQFLISEPRKAHEGILATTLSTKLNWHGMSPIYMFPNLPIKRRSEKREPGSSGPLQAFSGSRSWAAAVMQALQHVERHSRGGGAPSTPSQPFLCRARDVIAMAQGLWEDGISLDCTPGDEEWGSLDSLSGRLTTLEWIPLDPAFSKVAKPCVASSCLRDVVCTVVTSTFPGYGGRLRRYLLVDRLNLRRA</sequence>
<dbReference type="AlphaFoldDB" id="A0A4Q9PD32"/>
<gene>
    <name evidence="1" type="ORF">BD310DRAFT_910366</name>
</gene>
<keyword evidence="2" id="KW-1185">Reference proteome</keyword>
<evidence type="ECO:0000313" key="1">
    <source>
        <dbReference type="EMBL" id="TBU51955.1"/>
    </source>
</evidence>
<dbReference type="Proteomes" id="UP000292082">
    <property type="component" value="Unassembled WGS sequence"/>
</dbReference>
<evidence type="ECO:0000313" key="2">
    <source>
        <dbReference type="Proteomes" id="UP000292082"/>
    </source>
</evidence>
<organism evidence="1 2">
    <name type="scientific">Dichomitus squalens</name>
    <dbReference type="NCBI Taxonomy" id="114155"/>
    <lineage>
        <taxon>Eukaryota</taxon>
        <taxon>Fungi</taxon>
        <taxon>Dikarya</taxon>
        <taxon>Basidiomycota</taxon>
        <taxon>Agaricomycotina</taxon>
        <taxon>Agaricomycetes</taxon>
        <taxon>Polyporales</taxon>
        <taxon>Polyporaceae</taxon>
        <taxon>Dichomitus</taxon>
    </lineage>
</organism>
<name>A0A4Q9PD32_9APHY</name>
<dbReference type="EMBL" id="ML145275">
    <property type="protein sequence ID" value="TBU51955.1"/>
    <property type="molecule type" value="Genomic_DNA"/>
</dbReference>